<comment type="subcellular location">
    <subcellularLocation>
        <location evidence="1 10">Cell membrane</location>
        <topology evidence="1 10">Multi-pass membrane protein</topology>
    </subcellularLocation>
</comment>
<evidence type="ECO:0000256" key="4">
    <source>
        <dbReference type="ARBA" id="ARBA00022989"/>
    </source>
</evidence>
<evidence type="ECO:0000256" key="6">
    <source>
        <dbReference type="ARBA" id="ARBA00023303"/>
    </source>
</evidence>
<protein>
    <recommendedName>
        <fullName evidence="10">Fluoride-specific ion channel FluC</fullName>
    </recommendedName>
</protein>
<evidence type="ECO:0000313" key="11">
    <source>
        <dbReference type="EMBL" id="QGF23919.1"/>
    </source>
</evidence>
<keyword evidence="10" id="KW-0406">Ion transport</keyword>
<evidence type="ECO:0000256" key="2">
    <source>
        <dbReference type="ARBA" id="ARBA00022475"/>
    </source>
</evidence>
<evidence type="ECO:0000256" key="3">
    <source>
        <dbReference type="ARBA" id="ARBA00022692"/>
    </source>
</evidence>
<evidence type="ECO:0000256" key="10">
    <source>
        <dbReference type="HAMAP-Rule" id="MF_00454"/>
    </source>
</evidence>
<name>A0A5Q2FAU6_9ACTN</name>
<organism evidence="11 12">
    <name type="scientific">Raineyella fluvialis</name>
    <dbReference type="NCBI Taxonomy" id="2662261"/>
    <lineage>
        <taxon>Bacteria</taxon>
        <taxon>Bacillati</taxon>
        <taxon>Actinomycetota</taxon>
        <taxon>Actinomycetes</taxon>
        <taxon>Propionibacteriales</taxon>
        <taxon>Propionibacteriaceae</taxon>
        <taxon>Raineyella</taxon>
    </lineage>
</organism>
<comment type="activity regulation">
    <text evidence="10">Na(+) is not transported, but it plays an essential structural role and its presence is essential for fluoride channel function.</text>
</comment>
<evidence type="ECO:0000313" key="12">
    <source>
        <dbReference type="Proteomes" id="UP000386847"/>
    </source>
</evidence>
<evidence type="ECO:0000256" key="1">
    <source>
        <dbReference type="ARBA" id="ARBA00004651"/>
    </source>
</evidence>
<keyword evidence="3 10" id="KW-0812">Transmembrane</keyword>
<sequence>MSPLVFLAVCLAGGVGAALRFVADGWIRSLVSMRFPFATTVINVTGSFVLGLVTGAAGAHAVPAVWSAVLGAGLLGGYTTFSTASVEAVRLLLARDLGLALRTGFGMLAAGVLAALLGLWLGALA</sequence>
<dbReference type="EMBL" id="CP045725">
    <property type="protein sequence ID" value="QGF23919.1"/>
    <property type="molecule type" value="Genomic_DNA"/>
</dbReference>
<accession>A0A5Q2FAU6</accession>
<evidence type="ECO:0000256" key="9">
    <source>
        <dbReference type="ARBA" id="ARBA00049940"/>
    </source>
</evidence>
<comment type="catalytic activity">
    <reaction evidence="8">
        <text>fluoride(in) = fluoride(out)</text>
        <dbReference type="Rhea" id="RHEA:76159"/>
        <dbReference type="ChEBI" id="CHEBI:17051"/>
    </reaction>
    <physiologicalReaction direction="left-to-right" evidence="8">
        <dbReference type="Rhea" id="RHEA:76160"/>
    </physiologicalReaction>
</comment>
<dbReference type="InterPro" id="IPR003691">
    <property type="entry name" value="FluC"/>
</dbReference>
<keyword evidence="10" id="KW-0479">Metal-binding</keyword>
<keyword evidence="10" id="KW-0915">Sodium</keyword>
<dbReference type="AlphaFoldDB" id="A0A5Q2FAU6"/>
<keyword evidence="2 10" id="KW-1003">Cell membrane</keyword>
<dbReference type="KEGG" id="rain:Rai3103_09775"/>
<evidence type="ECO:0000256" key="8">
    <source>
        <dbReference type="ARBA" id="ARBA00035585"/>
    </source>
</evidence>
<feature type="transmembrane region" description="Helical" evidence="10">
    <location>
        <begin position="64"/>
        <end position="84"/>
    </location>
</feature>
<keyword evidence="4 10" id="KW-1133">Transmembrane helix</keyword>
<feature type="binding site" evidence="10">
    <location>
        <position position="79"/>
    </location>
    <ligand>
        <name>Na(+)</name>
        <dbReference type="ChEBI" id="CHEBI:29101"/>
        <note>structural</note>
    </ligand>
</feature>
<dbReference type="Proteomes" id="UP000386847">
    <property type="component" value="Chromosome"/>
</dbReference>
<keyword evidence="6 10" id="KW-0407">Ion channel</keyword>
<keyword evidence="10" id="KW-0813">Transport</keyword>
<keyword evidence="5 10" id="KW-0472">Membrane</keyword>
<dbReference type="GO" id="GO:0062054">
    <property type="term" value="F:fluoride channel activity"/>
    <property type="evidence" value="ECO:0007669"/>
    <property type="project" value="UniProtKB-UniRule"/>
</dbReference>
<evidence type="ECO:0000256" key="7">
    <source>
        <dbReference type="ARBA" id="ARBA00035120"/>
    </source>
</evidence>
<reference evidence="11 12" key="1">
    <citation type="submission" date="2019-10" db="EMBL/GenBank/DDBJ databases">
        <title>Genomic analysis of Raineyella sp. CBA3103.</title>
        <authorList>
            <person name="Roh S.W."/>
        </authorList>
    </citation>
    <scope>NUCLEOTIDE SEQUENCE [LARGE SCALE GENOMIC DNA]</scope>
    <source>
        <strain evidence="11 12">CBA3103</strain>
    </source>
</reference>
<proteinExistence type="inferred from homology"/>
<keyword evidence="12" id="KW-1185">Reference proteome</keyword>
<dbReference type="RefSeq" id="WP_153572449.1">
    <property type="nucleotide sequence ID" value="NZ_CP045725.1"/>
</dbReference>
<feature type="transmembrane region" description="Helical" evidence="10">
    <location>
        <begin position="104"/>
        <end position="124"/>
    </location>
</feature>
<gene>
    <name evidence="10" type="primary">fluC</name>
    <name evidence="10" type="synonym">crcB</name>
    <name evidence="11" type="ORF">Rai3103_09775</name>
</gene>
<dbReference type="HAMAP" id="MF_00454">
    <property type="entry name" value="FluC"/>
    <property type="match status" value="1"/>
</dbReference>
<dbReference type="Pfam" id="PF02537">
    <property type="entry name" value="CRCB"/>
    <property type="match status" value="1"/>
</dbReference>
<feature type="binding site" evidence="10">
    <location>
        <position position="76"/>
    </location>
    <ligand>
        <name>Na(+)</name>
        <dbReference type="ChEBI" id="CHEBI:29101"/>
        <note>structural</note>
    </ligand>
</feature>
<comment type="function">
    <text evidence="9 10">Fluoride-specific ion channel. Important for reducing fluoride concentration in the cell, thus reducing its toxicity.</text>
</comment>
<dbReference type="GO" id="GO:0005886">
    <property type="term" value="C:plasma membrane"/>
    <property type="evidence" value="ECO:0007669"/>
    <property type="project" value="UniProtKB-SubCell"/>
</dbReference>
<dbReference type="GO" id="GO:0046872">
    <property type="term" value="F:metal ion binding"/>
    <property type="evidence" value="ECO:0007669"/>
    <property type="project" value="UniProtKB-KW"/>
</dbReference>
<dbReference type="GO" id="GO:0140114">
    <property type="term" value="P:cellular detoxification of fluoride"/>
    <property type="evidence" value="ECO:0007669"/>
    <property type="project" value="UniProtKB-UniRule"/>
</dbReference>
<comment type="similarity">
    <text evidence="7 10">Belongs to the fluoride channel Fluc/FEX (TC 1.A.43) family.</text>
</comment>
<feature type="transmembrane region" description="Helical" evidence="10">
    <location>
        <begin position="36"/>
        <end position="57"/>
    </location>
</feature>
<evidence type="ECO:0000256" key="5">
    <source>
        <dbReference type="ARBA" id="ARBA00023136"/>
    </source>
</evidence>